<evidence type="ECO:0000313" key="4">
    <source>
        <dbReference type="EMBL" id="VEV59051.1"/>
    </source>
</evidence>
<dbReference type="Proteomes" id="UP000290582">
    <property type="component" value="Chromosome PVVCY_14"/>
</dbReference>
<name>A0A449C091_PLAVN</name>
<dbReference type="GO" id="GO:0006631">
    <property type="term" value="P:fatty acid metabolic process"/>
    <property type="evidence" value="ECO:0007669"/>
    <property type="project" value="TreeGrafter"/>
</dbReference>
<evidence type="ECO:0000256" key="1">
    <source>
        <dbReference type="ARBA" id="ARBA00005567"/>
    </source>
</evidence>
<evidence type="ECO:0000256" key="2">
    <source>
        <dbReference type="ARBA" id="ARBA00023121"/>
    </source>
</evidence>
<comment type="similarity">
    <text evidence="1">Belongs to the ACBP family.</text>
</comment>
<dbReference type="RefSeq" id="XP_008622955.1">
    <property type="nucleotide sequence ID" value="XM_008624733.1"/>
</dbReference>
<dbReference type="GeneID" id="19959258"/>
<organism evidence="4 5">
    <name type="scientific">Plasmodium vinckei vinckei</name>
    <dbReference type="NCBI Taxonomy" id="54757"/>
    <lineage>
        <taxon>Eukaryota</taxon>
        <taxon>Sar</taxon>
        <taxon>Alveolata</taxon>
        <taxon>Apicomplexa</taxon>
        <taxon>Aconoidasida</taxon>
        <taxon>Haemosporida</taxon>
        <taxon>Plasmodiidae</taxon>
        <taxon>Plasmodium</taxon>
        <taxon>Plasmodium (Vinckeia)</taxon>
    </lineage>
</organism>
<dbReference type="KEGG" id="pvv:PVVCY_1402940"/>
<dbReference type="GO" id="GO:0000062">
    <property type="term" value="F:fatty-acyl-CoA binding"/>
    <property type="evidence" value="ECO:0007669"/>
    <property type="project" value="InterPro"/>
</dbReference>
<dbReference type="InterPro" id="IPR014352">
    <property type="entry name" value="FERM/acyl-CoA-bd_prot_sf"/>
</dbReference>
<proteinExistence type="inferred from homology"/>
<dbReference type="Pfam" id="PF00887">
    <property type="entry name" value="ACBP"/>
    <property type="match status" value="1"/>
</dbReference>
<dbReference type="PANTHER" id="PTHR23310:SF62">
    <property type="entry name" value="ACYL-COA BINDING PROTEIN 1, ISOFORM A"/>
    <property type="match status" value="1"/>
</dbReference>
<reference evidence="4 5" key="1">
    <citation type="submission" date="2019-01" db="EMBL/GenBank/DDBJ databases">
        <authorList>
            <person name="Ramaprasad A."/>
        </authorList>
    </citation>
    <scope>NUCLEOTIDE SEQUENCE [LARGE SCALE GENOMIC DNA]</scope>
</reference>
<dbReference type="PROSITE" id="PS51228">
    <property type="entry name" value="ACB_2"/>
    <property type="match status" value="1"/>
</dbReference>
<dbReference type="PANTHER" id="PTHR23310">
    <property type="entry name" value="ACYL-COA-BINDING PROTEIN, ACBP"/>
    <property type="match status" value="1"/>
</dbReference>
<protein>
    <submittedName>
        <fullName evidence="4">Acyl-CoA binding protein, putative</fullName>
    </submittedName>
</protein>
<dbReference type="AlphaFoldDB" id="A0A449C091"/>
<keyword evidence="2" id="KW-0446">Lipid-binding</keyword>
<feature type="domain" description="ACB" evidence="3">
    <location>
        <begin position="1"/>
        <end position="88"/>
    </location>
</feature>
<dbReference type="InterPro" id="IPR035984">
    <property type="entry name" value="Acyl-CoA-binding_sf"/>
</dbReference>
<sequence length="88" mass="10326">MGDLFDKCVSFVSSLPKNEPLSMELKLDLYKYYKQGMFGSCNIEAPSFFKFEEKKKYEAWKSVEELSKDDAKAKYVEVVTSLYPEWNK</sequence>
<dbReference type="InterPro" id="IPR000582">
    <property type="entry name" value="Acyl-CoA-binding_protein"/>
</dbReference>
<evidence type="ECO:0000259" key="3">
    <source>
        <dbReference type="PROSITE" id="PS51228"/>
    </source>
</evidence>
<dbReference type="Gene3D" id="1.20.80.10">
    <property type="match status" value="1"/>
</dbReference>
<accession>A0A449C091</accession>
<evidence type="ECO:0000313" key="5">
    <source>
        <dbReference type="Proteomes" id="UP000290582"/>
    </source>
</evidence>
<dbReference type="SUPFAM" id="SSF47027">
    <property type="entry name" value="Acyl-CoA binding protein"/>
    <property type="match status" value="1"/>
</dbReference>
<dbReference type="OrthoDB" id="346910at2759"/>
<gene>
    <name evidence="4" type="ORF">PVVCY_1402940</name>
</gene>
<dbReference type="PRINTS" id="PR00689">
    <property type="entry name" value="ACOABINDINGP"/>
</dbReference>
<dbReference type="VEuPathDB" id="PlasmoDB:PVVCY_1402940"/>
<dbReference type="EMBL" id="LR215070">
    <property type="protein sequence ID" value="VEV59051.1"/>
    <property type="molecule type" value="Genomic_DNA"/>
</dbReference>